<dbReference type="EMBL" id="JARKHS020013224">
    <property type="protein sequence ID" value="KAK8776222.1"/>
    <property type="molecule type" value="Genomic_DNA"/>
</dbReference>
<dbReference type="AlphaFoldDB" id="A0AAQ4EN60"/>
<name>A0AAQ4EN60_AMBAM</name>
<sequence>MTSSSFGAPFVLCCGLPLLRGPGARLKVAALTVTALRTARVAVRVKGGLLSVLETGCARRVLCFLEASRRAA</sequence>
<comment type="caution">
    <text evidence="1">The sequence shown here is derived from an EMBL/GenBank/DDBJ whole genome shotgun (WGS) entry which is preliminary data.</text>
</comment>
<gene>
    <name evidence="1" type="ORF">V5799_030437</name>
</gene>
<evidence type="ECO:0000313" key="2">
    <source>
        <dbReference type="Proteomes" id="UP001321473"/>
    </source>
</evidence>
<organism evidence="1 2">
    <name type="scientific">Amblyomma americanum</name>
    <name type="common">Lone star tick</name>
    <dbReference type="NCBI Taxonomy" id="6943"/>
    <lineage>
        <taxon>Eukaryota</taxon>
        <taxon>Metazoa</taxon>
        <taxon>Ecdysozoa</taxon>
        <taxon>Arthropoda</taxon>
        <taxon>Chelicerata</taxon>
        <taxon>Arachnida</taxon>
        <taxon>Acari</taxon>
        <taxon>Parasitiformes</taxon>
        <taxon>Ixodida</taxon>
        <taxon>Ixodoidea</taxon>
        <taxon>Ixodidae</taxon>
        <taxon>Amblyomminae</taxon>
        <taxon>Amblyomma</taxon>
    </lineage>
</organism>
<evidence type="ECO:0000313" key="1">
    <source>
        <dbReference type="EMBL" id="KAK8776222.1"/>
    </source>
</evidence>
<protein>
    <submittedName>
        <fullName evidence="1">Uncharacterized protein</fullName>
    </submittedName>
</protein>
<dbReference type="Proteomes" id="UP001321473">
    <property type="component" value="Unassembled WGS sequence"/>
</dbReference>
<reference evidence="1 2" key="1">
    <citation type="journal article" date="2023" name="Arcadia Sci">
        <title>De novo assembly of a long-read Amblyomma americanum tick genome.</title>
        <authorList>
            <person name="Chou S."/>
            <person name="Poskanzer K.E."/>
            <person name="Rollins M."/>
            <person name="Thuy-Boun P.S."/>
        </authorList>
    </citation>
    <scope>NUCLEOTIDE SEQUENCE [LARGE SCALE GENOMIC DNA]</scope>
    <source>
        <strain evidence="1">F_SG_1</strain>
        <tissue evidence="1">Salivary glands</tissue>
    </source>
</reference>
<proteinExistence type="predicted"/>
<keyword evidence="2" id="KW-1185">Reference proteome</keyword>
<accession>A0AAQ4EN60</accession>